<dbReference type="OrthoDB" id="9803907at2"/>
<evidence type="ECO:0000256" key="1">
    <source>
        <dbReference type="ARBA" id="ARBA00022598"/>
    </source>
</evidence>
<evidence type="ECO:0000313" key="7">
    <source>
        <dbReference type="Proteomes" id="UP000326354"/>
    </source>
</evidence>
<dbReference type="NCBIfam" id="NF005543">
    <property type="entry name" value="PRK07206.1"/>
    <property type="match status" value="1"/>
</dbReference>
<dbReference type="SUPFAM" id="SSF56059">
    <property type="entry name" value="Glutathione synthetase ATP-binding domain-like"/>
    <property type="match status" value="1"/>
</dbReference>
<dbReference type="GO" id="GO:0016874">
    <property type="term" value="F:ligase activity"/>
    <property type="evidence" value="ECO:0007669"/>
    <property type="project" value="UniProtKB-KW"/>
</dbReference>
<dbReference type="KEGG" id="uam:UABAM_05663"/>
<gene>
    <name evidence="6" type="ORF">UABAM_05663</name>
</gene>
<name>A0A5S9IU83_UABAM</name>
<proteinExistence type="predicted"/>
<evidence type="ECO:0000256" key="3">
    <source>
        <dbReference type="ARBA" id="ARBA00022840"/>
    </source>
</evidence>
<dbReference type="AlphaFoldDB" id="A0A5S9IU83"/>
<feature type="domain" description="ATP-grasp" evidence="5">
    <location>
        <begin position="116"/>
        <end position="317"/>
    </location>
</feature>
<evidence type="ECO:0000256" key="2">
    <source>
        <dbReference type="ARBA" id="ARBA00022741"/>
    </source>
</evidence>
<sequence length="423" mass="47956">MSKPAVIVVDAFSSGNQLAPILIKHNIDVIHLFSMKDVSSALMATYYPEHFVREYTYEGNIADLMAKIHADYPQIKAVIAGTETAITLTDELAGYLKLPGNNPHTSKSRYNKYQMIESLRDAKVEVAAQTKAQDAAEIIEWKRQNNWDKIVLKPLESAGSDCVFACRSEDDIRAAFAQIIGKKNQMGGENAQVLAQSFLDGEEYYVNAVSCNKEHFICEVWRYHKRHLNGRDFVYDYNEYIILDQNQPQVAALCNYMYRVLDALDFAYGPSHAEIKLTSTGPKLVEIGARLQGMAAFGINSKTMGFTPAELSVDSYLFPQQFAQKTINAKPQPIFARRVFVTSNVNGKLKAYNYHGEIENLPSCIYLRWVKQPGDVLKPTIDYFSIPAIAVLAHHDAKQVEEDYRFIREFEKRDLFVMENSDE</sequence>
<dbReference type="GO" id="GO:0046872">
    <property type="term" value="F:metal ion binding"/>
    <property type="evidence" value="ECO:0007669"/>
    <property type="project" value="InterPro"/>
</dbReference>
<keyword evidence="1" id="KW-0436">Ligase</keyword>
<reference evidence="6 7" key="1">
    <citation type="submission" date="2019-08" db="EMBL/GenBank/DDBJ databases">
        <title>Complete genome sequence of Candidatus Uab amorphum.</title>
        <authorList>
            <person name="Shiratori T."/>
            <person name="Suzuki S."/>
            <person name="Kakizawa Y."/>
            <person name="Ishida K."/>
        </authorList>
    </citation>
    <scope>NUCLEOTIDE SEQUENCE [LARGE SCALE GENOMIC DNA]</scope>
    <source>
        <strain evidence="6 7">SRT547</strain>
    </source>
</reference>
<accession>A0A5S9IU83</accession>
<dbReference type="GO" id="GO:0005524">
    <property type="term" value="F:ATP binding"/>
    <property type="evidence" value="ECO:0007669"/>
    <property type="project" value="UniProtKB-UniRule"/>
</dbReference>
<dbReference type="Gene3D" id="3.30.470.20">
    <property type="entry name" value="ATP-grasp fold, B domain"/>
    <property type="match status" value="1"/>
</dbReference>
<evidence type="ECO:0000259" key="5">
    <source>
        <dbReference type="PROSITE" id="PS50975"/>
    </source>
</evidence>
<dbReference type="PANTHER" id="PTHR43585:SF2">
    <property type="entry name" value="ATP-GRASP ENZYME FSQD"/>
    <property type="match status" value="1"/>
</dbReference>
<keyword evidence="7" id="KW-1185">Reference proteome</keyword>
<evidence type="ECO:0000313" key="6">
    <source>
        <dbReference type="EMBL" id="BBM87260.1"/>
    </source>
</evidence>
<dbReference type="PANTHER" id="PTHR43585">
    <property type="entry name" value="FUMIPYRROLE BIOSYNTHESIS PROTEIN C"/>
    <property type="match status" value="1"/>
</dbReference>
<dbReference type="Proteomes" id="UP000326354">
    <property type="component" value="Chromosome"/>
</dbReference>
<dbReference type="PROSITE" id="PS50975">
    <property type="entry name" value="ATP_GRASP"/>
    <property type="match status" value="1"/>
</dbReference>
<keyword evidence="3 4" id="KW-0067">ATP-binding</keyword>
<dbReference type="Pfam" id="PF13535">
    <property type="entry name" value="ATP-grasp_4"/>
    <property type="match status" value="1"/>
</dbReference>
<keyword evidence="2 4" id="KW-0547">Nucleotide-binding</keyword>
<dbReference type="RefSeq" id="WP_151971286.1">
    <property type="nucleotide sequence ID" value="NZ_AP019860.1"/>
</dbReference>
<dbReference type="EMBL" id="AP019860">
    <property type="protein sequence ID" value="BBM87260.1"/>
    <property type="molecule type" value="Genomic_DNA"/>
</dbReference>
<dbReference type="InterPro" id="IPR011761">
    <property type="entry name" value="ATP-grasp"/>
</dbReference>
<evidence type="ECO:0000256" key="4">
    <source>
        <dbReference type="PROSITE-ProRule" id="PRU00409"/>
    </source>
</evidence>
<organism evidence="6 7">
    <name type="scientific">Uabimicrobium amorphum</name>
    <dbReference type="NCBI Taxonomy" id="2596890"/>
    <lineage>
        <taxon>Bacteria</taxon>
        <taxon>Pseudomonadati</taxon>
        <taxon>Planctomycetota</taxon>
        <taxon>Candidatus Uabimicrobiia</taxon>
        <taxon>Candidatus Uabimicrobiales</taxon>
        <taxon>Candidatus Uabimicrobiaceae</taxon>
        <taxon>Candidatus Uabimicrobium</taxon>
    </lineage>
</organism>
<protein>
    <recommendedName>
        <fullName evidence="5">ATP-grasp domain-containing protein</fullName>
    </recommendedName>
</protein>
<dbReference type="InterPro" id="IPR052032">
    <property type="entry name" value="ATP-dep_AA_Ligase"/>
</dbReference>